<dbReference type="InterPro" id="IPR050741">
    <property type="entry name" value="Acyl-CoA_dehydrogenase"/>
</dbReference>
<evidence type="ECO:0000256" key="1">
    <source>
        <dbReference type="ARBA" id="ARBA00001974"/>
    </source>
</evidence>
<dbReference type="SUPFAM" id="SSF56645">
    <property type="entry name" value="Acyl-CoA dehydrogenase NM domain-like"/>
    <property type="match status" value="1"/>
</dbReference>
<feature type="domain" description="Acyl-CoA dehydrogenase/oxidase N-terminal" evidence="10">
    <location>
        <begin position="64"/>
        <end position="190"/>
    </location>
</feature>
<evidence type="ECO:0000313" key="11">
    <source>
        <dbReference type="EMBL" id="GAO52318.1"/>
    </source>
</evidence>
<evidence type="ECO:0000256" key="7">
    <source>
        <dbReference type="SAM" id="MobiDB-lite"/>
    </source>
</evidence>
<reference evidence="11 12" key="2">
    <citation type="journal article" date="2014" name="J. Gen. Appl. Microbiol.">
        <title>The early diverging ascomycetous budding yeast Saitoella complicata has three histone deacetylases belonging to the Clr6, Hos2, and Rpd3 lineages.</title>
        <authorList>
            <person name="Nishida H."/>
            <person name="Matsumoto T."/>
            <person name="Kondo S."/>
            <person name="Hamamoto M."/>
            <person name="Yoshikawa H."/>
        </authorList>
    </citation>
    <scope>NUCLEOTIDE SEQUENCE [LARGE SCALE GENOMIC DNA]</scope>
    <source>
        <strain evidence="11 12">NRRL Y-17804</strain>
    </source>
</reference>
<dbReference type="InterPro" id="IPR009075">
    <property type="entry name" value="AcylCo_DH/oxidase_C"/>
</dbReference>
<reference evidence="11 12" key="3">
    <citation type="journal article" date="2015" name="Genome Announc.">
        <title>Draft Genome Sequence of the Archiascomycetous Yeast Saitoella complicata.</title>
        <authorList>
            <person name="Yamauchi K."/>
            <person name="Kondo S."/>
            <person name="Hamamoto M."/>
            <person name="Takahashi Y."/>
            <person name="Ogura Y."/>
            <person name="Hayashi T."/>
            <person name="Nishida H."/>
        </authorList>
    </citation>
    <scope>NUCLEOTIDE SEQUENCE [LARGE SCALE GENOMIC DNA]</scope>
    <source>
        <strain evidence="11 12">NRRL Y-17804</strain>
    </source>
</reference>
<dbReference type="InterPro" id="IPR046373">
    <property type="entry name" value="Acyl-CoA_Oxase/DH_mid-dom_sf"/>
</dbReference>
<feature type="domain" description="Acyl-CoA dehydrogenase/oxidase C-terminal" evidence="8">
    <location>
        <begin position="301"/>
        <end position="456"/>
    </location>
</feature>
<keyword evidence="12" id="KW-1185">Reference proteome</keyword>
<evidence type="ECO:0000313" key="12">
    <source>
        <dbReference type="Proteomes" id="UP000033140"/>
    </source>
</evidence>
<feature type="compositionally biased region" description="Basic residues" evidence="7">
    <location>
        <begin position="1"/>
        <end position="12"/>
    </location>
</feature>
<dbReference type="Gene3D" id="1.20.140.10">
    <property type="entry name" value="Butyryl-CoA Dehydrogenase, subunit A, domain 3"/>
    <property type="match status" value="1"/>
</dbReference>
<feature type="domain" description="Acyl-CoA oxidase/dehydrogenase middle" evidence="9">
    <location>
        <begin position="194"/>
        <end position="289"/>
    </location>
</feature>
<dbReference type="InterPro" id="IPR006091">
    <property type="entry name" value="Acyl-CoA_Oxase/DH_mid-dom"/>
</dbReference>
<dbReference type="InterPro" id="IPR009100">
    <property type="entry name" value="AcylCoA_DH/oxidase_NM_dom_sf"/>
</dbReference>
<comment type="similarity">
    <text evidence="2 6">Belongs to the acyl-CoA dehydrogenase family.</text>
</comment>
<dbReference type="Pfam" id="PF02771">
    <property type="entry name" value="Acyl-CoA_dh_N"/>
    <property type="match status" value="1"/>
</dbReference>
<evidence type="ECO:0000256" key="4">
    <source>
        <dbReference type="ARBA" id="ARBA00022827"/>
    </source>
</evidence>
<evidence type="ECO:0000259" key="9">
    <source>
        <dbReference type="Pfam" id="PF02770"/>
    </source>
</evidence>
<dbReference type="GO" id="GO:0003995">
    <property type="term" value="F:acyl-CoA dehydrogenase activity"/>
    <property type="evidence" value="ECO:0007669"/>
    <property type="project" value="InterPro"/>
</dbReference>
<dbReference type="EMBL" id="BACD03000065">
    <property type="protein sequence ID" value="GAO52318.1"/>
    <property type="molecule type" value="Genomic_DNA"/>
</dbReference>
<name>A0A0E9NR75_SAICN</name>
<dbReference type="InterPro" id="IPR013786">
    <property type="entry name" value="AcylCoA_DH/ox_N"/>
</dbReference>
<dbReference type="GO" id="GO:0033539">
    <property type="term" value="P:fatty acid beta-oxidation using acyl-CoA dehydrogenase"/>
    <property type="evidence" value="ECO:0007669"/>
    <property type="project" value="TreeGrafter"/>
</dbReference>
<keyword evidence="5 6" id="KW-0560">Oxidoreductase</keyword>
<accession>A0A0E9NR75</accession>
<dbReference type="SUPFAM" id="SSF47203">
    <property type="entry name" value="Acyl-CoA dehydrogenase C-terminal domain-like"/>
    <property type="match status" value="1"/>
</dbReference>
<proteinExistence type="inferred from homology"/>
<keyword evidence="3 6" id="KW-0285">Flavoprotein</keyword>
<dbReference type="AlphaFoldDB" id="A0A0E9NR75"/>
<dbReference type="Pfam" id="PF00441">
    <property type="entry name" value="Acyl-CoA_dh_1"/>
    <property type="match status" value="1"/>
</dbReference>
<evidence type="ECO:0000256" key="6">
    <source>
        <dbReference type="RuleBase" id="RU362125"/>
    </source>
</evidence>
<reference evidence="11 12" key="1">
    <citation type="journal article" date="2011" name="J. Gen. Appl. Microbiol.">
        <title>Draft genome sequencing of the enigmatic yeast Saitoella complicata.</title>
        <authorList>
            <person name="Nishida H."/>
            <person name="Hamamoto M."/>
            <person name="Sugiyama J."/>
        </authorList>
    </citation>
    <scope>NUCLEOTIDE SEQUENCE [LARGE SCALE GENOMIC DNA]</scope>
    <source>
        <strain evidence="11 12">NRRL Y-17804</strain>
    </source>
</reference>
<sequence length="473" mass="52085">MNVTSLHRRKPHTSLNRPSIIDTSSMAPSDTGGLNDEPFGELVAFAEPAWYHSSFIPPKGYYNQTHVTLRNFMRDYVNREFLPYMTEWDEAKTPPPDMYKKICEAGFNAAVLYPLPLKYMEGVTLPGGIKICHNWDAFHDFVFNDEFARVGGVGFGMALWGGTFIGLPPVINFASEEVKQEVINPVLKGDKRICLAITEPDAGSDVAGLTCTAKKTEDGKYYVVNGEKKWITTGIWSDYITTAVRTGGPGASGISVLVIPANLPGVTTRRMHTGGAKQSGSTFIDFEDVKVSAKYLLGKEGQGFKIIMTNFNHERLNISFVAHRSARVCLEDALRHASKRIAFGKPLFDLGTVRAKLAEMAKRIESQHAWIEQVVYQSMVMSKDQLNTELGGITALLKAQCSSTLEYCASQAVNIFGGLGVTIGGQGERVERLYRDCKIASIPGGAEDVMLDLAIRQQVKITNVKKKKAEAKL</sequence>
<protein>
    <recommendedName>
        <fullName evidence="13">Acyl-CoA dehydrogenase</fullName>
    </recommendedName>
</protein>
<evidence type="ECO:0000256" key="2">
    <source>
        <dbReference type="ARBA" id="ARBA00009347"/>
    </source>
</evidence>
<evidence type="ECO:0000256" key="5">
    <source>
        <dbReference type="ARBA" id="ARBA00023002"/>
    </source>
</evidence>
<dbReference type="Proteomes" id="UP000033140">
    <property type="component" value="Unassembled WGS sequence"/>
</dbReference>
<dbReference type="PANTHER" id="PTHR48083:SF28">
    <property type="entry name" value="ACYL-COA DEHYDROGENASE FAMILY PROTEIN (AFU_ORTHOLOGUE AFUA_6G10880)-RELATED"/>
    <property type="match status" value="1"/>
</dbReference>
<dbReference type="Gene3D" id="2.40.110.10">
    <property type="entry name" value="Butyryl-CoA Dehydrogenase, subunit A, domain 2"/>
    <property type="match status" value="1"/>
</dbReference>
<evidence type="ECO:0000256" key="3">
    <source>
        <dbReference type="ARBA" id="ARBA00022630"/>
    </source>
</evidence>
<evidence type="ECO:0000259" key="10">
    <source>
        <dbReference type="Pfam" id="PF02771"/>
    </source>
</evidence>
<dbReference type="OMA" id="YQCEKMG"/>
<dbReference type="InterPro" id="IPR006089">
    <property type="entry name" value="Acyl-CoA_DH_CS"/>
</dbReference>
<comment type="cofactor">
    <cofactor evidence="1 6">
        <name>FAD</name>
        <dbReference type="ChEBI" id="CHEBI:57692"/>
    </cofactor>
</comment>
<dbReference type="GO" id="GO:0005737">
    <property type="term" value="C:cytoplasm"/>
    <property type="evidence" value="ECO:0007669"/>
    <property type="project" value="TreeGrafter"/>
</dbReference>
<dbReference type="Gene3D" id="1.10.540.10">
    <property type="entry name" value="Acyl-CoA dehydrogenase/oxidase, N-terminal domain"/>
    <property type="match status" value="1"/>
</dbReference>
<dbReference type="GO" id="GO:0050660">
    <property type="term" value="F:flavin adenine dinucleotide binding"/>
    <property type="evidence" value="ECO:0007669"/>
    <property type="project" value="InterPro"/>
</dbReference>
<evidence type="ECO:0000259" key="8">
    <source>
        <dbReference type="Pfam" id="PF00441"/>
    </source>
</evidence>
<dbReference type="STRING" id="698492.A0A0E9NR75"/>
<evidence type="ECO:0008006" key="13">
    <source>
        <dbReference type="Google" id="ProtNLM"/>
    </source>
</evidence>
<dbReference type="Pfam" id="PF02770">
    <property type="entry name" value="Acyl-CoA_dh_M"/>
    <property type="match status" value="1"/>
</dbReference>
<dbReference type="InterPro" id="IPR036250">
    <property type="entry name" value="AcylCo_DH-like_C"/>
</dbReference>
<organism evidence="11 12">
    <name type="scientific">Saitoella complicata (strain BCRC 22490 / CBS 7301 / JCM 7358 / NBRC 10748 / NRRL Y-17804)</name>
    <dbReference type="NCBI Taxonomy" id="698492"/>
    <lineage>
        <taxon>Eukaryota</taxon>
        <taxon>Fungi</taxon>
        <taxon>Dikarya</taxon>
        <taxon>Ascomycota</taxon>
        <taxon>Taphrinomycotina</taxon>
        <taxon>Taphrinomycotina incertae sedis</taxon>
        <taxon>Saitoella</taxon>
    </lineage>
</organism>
<keyword evidence="4 6" id="KW-0274">FAD</keyword>
<feature type="compositionally biased region" description="Polar residues" evidence="7">
    <location>
        <begin position="13"/>
        <end position="28"/>
    </location>
</feature>
<dbReference type="InterPro" id="IPR037069">
    <property type="entry name" value="AcylCoA_DH/ox_N_sf"/>
</dbReference>
<gene>
    <name evidence="11" type="ORF">G7K_6397-t1</name>
</gene>
<comment type="caution">
    <text evidence="11">The sequence shown here is derived from an EMBL/GenBank/DDBJ whole genome shotgun (WGS) entry which is preliminary data.</text>
</comment>
<dbReference type="PANTHER" id="PTHR48083">
    <property type="entry name" value="MEDIUM-CHAIN SPECIFIC ACYL-COA DEHYDROGENASE, MITOCHONDRIAL-RELATED"/>
    <property type="match status" value="1"/>
</dbReference>
<feature type="region of interest" description="Disordered" evidence="7">
    <location>
        <begin position="1"/>
        <end position="32"/>
    </location>
</feature>
<dbReference type="PROSITE" id="PS00072">
    <property type="entry name" value="ACYL_COA_DH_1"/>
    <property type="match status" value="1"/>
</dbReference>